<name>A0A1F5N531_9BACT</name>
<feature type="transmembrane region" description="Helical" evidence="1">
    <location>
        <begin position="185"/>
        <end position="205"/>
    </location>
</feature>
<feature type="transmembrane region" description="Helical" evidence="1">
    <location>
        <begin position="71"/>
        <end position="93"/>
    </location>
</feature>
<proteinExistence type="predicted"/>
<keyword evidence="1" id="KW-0472">Membrane</keyword>
<protein>
    <recommendedName>
        <fullName evidence="4">Histidine kinase N-terminal 7TM region domain-containing protein</fullName>
    </recommendedName>
</protein>
<dbReference type="STRING" id="1797794.A3H40_02645"/>
<dbReference type="Proteomes" id="UP000177057">
    <property type="component" value="Unassembled WGS sequence"/>
</dbReference>
<evidence type="ECO:0000313" key="2">
    <source>
        <dbReference type="EMBL" id="OGE72737.1"/>
    </source>
</evidence>
<evidence type="ECO:0008006" key="4">
    <source>
        <dbReference type="Google" id="ProtNLM"/>
    </source>
</evidence>
<feature type="transmembrane region" description="Helical" evidence="1">
    <location>
        <begin position="12"/>
        <end position="32"/>
    </location>
</feature>
<feature type="transmembrane region" description="Helical" evidence="1">
    <location>
        <begin position="217"/>
        <end position="237"/>
    </location>
</feature>
<dbReference type="AlphaFoldDB" id="A0A1F5N531"/>
<feature type="transmembrane region" description="Helical" evidence="1">
    <location>
        <begin position="113"/>
        <end position="130"/>
    </location>
</feature>
<evidence type="ECO:0000313" key="3">
    <source>
        <dbReference type="Proteomes" id="UP000177057"/>
    </source>
</evidence>
<keyword evidence="1" id="KW-1133">Transmembrane helix</keyword>
<dbReference type="EMBL" id="MFDV01000003">
    <property type="protein sequence ID" value="OGE72737.1"/>
    <property type="molecule type" value="Genomic_DNA"/>
</dbReference>
<reference evidence="2 3" key="1">
    <citation type="journal article" date="2016" name="Nat. Commun.">
        <title>Thousands of microbial genomes shed light on interconnected biogeochemical processes in an aquifer system.</title>
        <authorList>
            <person name="Anantharaman K."/>
            <person name="Brown C.T."/>
            <person name="Hug L.A."/>
            <person name="Sharon I."/>
            <person name="Castelle C.J."/>
            <person name="Probst A.J."/>
            <person name="Thomas B.C."/>
            <person name="Singh A."/>
            <person name="Wilkins M.J."/>
            <person name="Karaoz U."/>
            <person name="Brodie E.L."/>
            <person name="Williams K.H."/>
            <person name="Hubbard S.S."/>
            <person name="Banfield J.F."/>
        </authorList>
    </citation>
    <scope>NUCLEOTIDE SEQUENCE [LARGE SCALE GENOMIC DNA]</scope>
</reference>
<sequence length="275" mass="31009">MKIIWKNFSPVQKFLIALYGVCVIWILIVFVFQLRDATFSYLEGFPLGLLPLFGGFFGLKLSKKWRVSSRDLARAVTFLSCGLITWGIGTAVFFPYYNLIYNIPAPYPSLADVGYVASYPLWGIGLIYLLRTTGIKLQLKKLTGKIMLFALTVFPAISSYYLFFLVARGRGIDFTQDIGKLLLDFGYYVGDIIILSLVLFIIYSLSFAEEDSKIKPAVMIILIGFIVNYIADFSFLYTTTVGIFFVASWVDFLYATDMLLLSLGVTALDPEQNKT</sequence>
<feature type="transmembrane region" description="Helical" evidence="1">
    <location>
        <begin position="38"/>
        <end position="59"/>
    </location>
</feature>
<keyword evidence="1" id="KW-0812">Transmembrane</keyword>
<gene>
    <name evidence="2" type="ORF">A3H40_02645</name>
</gene>
<feature type="transmembrane region" description="Helical" evidence="1">
    <location>
        <begin position="243"/>
        <end position="268"/>
    </location>
</feature>
<accession>A0A1F5N531</accession>
<comment type="caution">
    <text evidence="2">The sequence shown here is derived from an EMBL/GenBank/DDBJ whole genome shotgun (WGS) entry which is preliminary data.</text>
</comment>
<evidence type="ECO:0000256" key="1">
    <source>
        <dbReference type="SAM" id="Phobius"/>
    </source>
</evidence>
<feature type="transmembrane region" description="Helical" evidence="1">
    <location>
        <begin position="142"/>
        <end position="165"/>
    </location>
</feature>
<organism evidence="2 3">
    <name type="scientific">Candidatus Daviesbacteria bacterium RIFCSPLOWO2_02_FULL_38_15</name>
    <dbReference type="NCBI Taxonomy" id="1797794"/>
    <lineage>
        <taxon>Bacteria</taxon>
        <taxon>Candidatus Daviesiibacteriota</taxon>
    </lineage>
</organism>